<accession>A0A7J6HX78</accession>
<dbReference type="Proteomes" id="UP000583929">
    <property type="component" value="Unassembled WGS sequence"/>
</dbReference>
<keyword evidence="2" id="KW-1185">Reference proteome</keyword>
<evidence type="ECO:0000313" key="1">
    <source>
        <dbReference type="EMBL" id="KAF4399318.1"/>
    </source>
</evidence>
<gene>
    <name evidence="1" type="ORF">G4B88_022401</name>
</gene>
<reference evidence="1 2" key="1">
    <citation type="journal article" date="2020" name="bioRxiv">
        <title>Sequence and annotation of 42 cannabis genomes reveals extensive copy number variation in cannabinoid synthesis and pathogen resistance genes.</title>
        <authorList>
            <person name="Mckernan K.J."/>
            <person name="Helbert Y."/>
            <person name="Kane L.T."/>
            <person name="Ebling H."/>
            <person name="Zhang L."/>
            <person name="Liu B."/>
            <person name="Eaton Z."/>
            <person name="Mclaughlin S."/>
            <person name="Kingan S."/>
            <person name="Baybayan P."/>
            <person name="Concepcion G."/>
            <person name="Jordan M."/>
            <person name="Riva A."/>
            <person name="Barbazuk W."/>
            <person name="Harkins T."/>
        </authorList>
    </citation>
    <scope>NUCLEOTIDE SEQUENCE [LARGE SCALE GENOMIC DNA]</scope>
    <source>
        <strain evidence="2">cv. Jamaican Lion 4</strain>
        <tissue evidence="1">Leaf</tissue>
    </source>
</reference>
<dbReference type="EMBL" id="JAATIQ010000021">
    <property type="protein sequence ID" value="KAF4399318.1"/>
    <property type="molecule type" value="Genomic_DNA"/>
</dbReference>
<evidence type="ECO:0000313" key="2">
    <source>
        <dbReference type="Proteomes" id="UP000583929"/>
    </source>
</evidence>
<organism evidence="1 2">
    <name type="scientific">Cannabis sativa</name>
    <name type="common">Hemp</name>
    <name type="synonym">Marijuana</name>
    <dbReference type="NCBI Taxonomy" id="3483"/>
    <lineage>
        <taxon>Eukaryota</taxon>
        <taxon>Viridiplantae</taxon>
        <taxon>Streptophyta</taxon>
        <taxon>Embryophyta</taxon>
        <taxon>Tracheophyta</taxon>
        <taxon>Spermatophyta</taxon>
        <taxon>Magnoliopsida</taxon>
        <taxon>eudicotyledons</taxon>
        <taxon>Gunneridae</taxon>
        <taxon>Pentapetalae</taxon>
        <taxon>rosids</taxon>
        <taxon>fabids</taxon>
        <taxon>Rosales</taxon>
        <taxon>Cannabaceae</taxon>
        <taxon>Cannabis</taxon>
    </lineage>
</organism>
<comment type="caution">
    <text evidence="1">The sequence shown here is derived from an EMBL/GenBank/DDBJ whole genome shotgun (WGS) entry which is preliminary data.</text>
</comment>
<sequence>MELAYPVCGPNLDLALSLCLKEFSFSKIKPALNLAMKLSALVSTSGLGQNNDDAGDCPPSDAANGLVPSIEESSLSSKSGDTLLELPLLFILTKSPCFTNFQS</sequence>
<name>A0A7J6HX78_CANSA</name>
<dbReference type="AlphaFoldDB" id="A0A7J6HX78"/>
<protein>
    <submittedName>
        <fullName evidence="1">Uncharacterized protein</fullName>
    </submittedName>
</protein>
<proteinExistence type="predicted"/>